<dbReference type="Gene3D" id="1.25.40.790">
    <property type="match status" value="1"/>
</dbReference>
<dbReference type="GO" id="GO:0030015">
    <property type="term" value="C:CCR4-NOT core complex"/>
    <property type="evidence" value="ECO:0007669"/>
    <property type="project" value="InterPro"/>
</dbReference>
<dbReference type="PANTHER" id="PTHR13162:SF8">
    <property type="entry name" value="CCR4-NOT TRANSCRIPTION COMPLEX SUBUNIT 1"/>
    <property type="match status" value="1"/>
</dbReference>
<evidence type="ECO:0000256" key="2">
    <source>
        <dbReference type="ARBA" id="ARBA00022491"/>
    </source>
</evidence>
<dbReference type="InterPro" id="IPR055454">
    <property type="entry name" value="CNOT1-like_NOT1_connector"/>
</dbReference>
<evidence type="ECO:0000259" key="9">
    <source>
        <dbReference type="Pfam" id="PF12842"/>
    </source>
</evidence>
<dbReference type="Pfam" id="PF16417">
    <property type="entry name" value="CNOT1_TTP_bind"/>
    <property type="match status" value="1"/>
</dbReference>
<dbReference type="InterPro" id="IPR032194">
    <property type="entry name" value="CNOT1_HEAT"/>
</dbReference>
<dbReference type="GO" id="GO:0000289">
    <property type="term" value="P:nuclear-transcribed mRNA poly(A) tail shortening"/>
    <property type="evidence" value="ECO:0007669"/>
    <property type="project" value="UniProtKB-ARBA"/>
</dbReference>
<dbReference type="InterPro" id="IPR032193">
    <property type="entry name" value="CNOT1_TTP_bind"/>
</dbReference>
<comment type="similarity">
    <text evidence="6">Belongs to the CNOT1 family.</text>
</comment>
<feature type="compositionally biased region" description="Low complexity" evidence="7">
    <location>
        <begin position="917"/>
        <end position="930"/>
    </location>
</feature>
<dbReference type="InterPro" id="IPR024557">
    <property type="entry name" value="CNOT1_dom_4"/>
</dbReference>
<feature type="region of interest" description="Disordered" evidence="7">
    <location>
        <begin position="2543"/>
        <end position="2572"/>
    </location>
</feature>
<evidence type="ECO:0000256" key="4">
    <source>
        <dbReference type="ARBA" id="ARBA00023163"/>
    </source>
</evidence>
<comment type="subcellular location">
    <subcellularLocation>
        <location evidence="1">Nucleus</location>
    </subcellularLocation>
</comment>
<evidence type="ECO:0000259" key="12">
    <source>
        <dbReference type="Pfam" id="PF16418"/>
    </source>
</evidence>
<feature type="compositionally biased region" description="Polar residues" evidence="7">
    <location>
        <begin position="793"/>
        <end position="804"/>
    </location>
</feature>
<protein>
    <submittedName>
        <fullName evidence="15">CNOT1_HEAT domain-containing protein</fullName>
    </submittedName>
</protein>
<dbReference type="GO" id="GO:0000932">
    <property type="term" value="C:P-body"/>
    <property type="evidence" value="ECO:0007669"/>
    <property type="project" value="TreeGrafter"/>
</dbReference>
<feature type="domain" description="CCR4-NOT transcription complex subunit 1 TTP binding" evidence="11">
    <location>
        <begin position="957"/>
        <end position="1127"/>
    </location>
</feature>
<feature type="domain" description="CCR4-NOT transcription complex subunit 1 HEAT repeat" evidence="12">
    <location>
        <begin position="521"/>
        <end position="672"/>
    </location>
</feature>
<dbReference type="Gene3D" id="1.25.40.840">
    <property type="entry name" value="CCR4-NOT transcription complex subunit 1 TTP binding domain"/>
    <property type="match status" value="1"/>
</dbReference>
<evidence type="ECO:0000256" key="6">
    <source>
        <dbReference type="ARBA" id="ARBA00025717"/>
    </source>
</evidence>
<evidence type="ECO:0000259" key="10">
    <source>
        <dbReference type="Pfam" id="PF16415"/>
    </source>
</evidence>
<keyword evidence="3" id="KW-0805">Transcription regulation</keyword>
<dbReference type="GO" id="GO:0005634">
    <property type="term" value="C:nucleus"/>
    <property type="evidence" value="ECO:0007669"/>
    <property type="project" value="UniProtKB-SubCell"/>
</dbReference>
<feature type="compositionally biased region" description="Polar residues" evidence="7">
    <location>
        <begin position="1478"/>
        <end position="1489"/>
    </location>
</feature>
<proteinExistence type="inferred from homology"/>
<dbReference type="FunFam" id="1.25.40.790:FF:000001">
    <property type="entry name" value="Ccr4-not transcription complex subunit 1 isoform"/>
    <property type="match status" value="1"/>
</dbReference>
<evidence type="ECO:0000313" key="14">
    <source>
        <dbReference type="Proteomes" id="UP000095282"/>
    </source>
</evidence>
<dbReference type="Pfam" id="PF25097">
    <property type="entry name" value="ARM_Cnot1"/>
    <property type="match status" value="1"/>
</dbReference>
<name>A0A1I7U3B8_9PELO</name>
<dbReference type="eggNOG" id="KOG1831">
    <property type="taxonomic scope" value="Eukaryota"/>
</dbReference>
<accession>A0A1I7U3B8</accession>
<feature type="compositionally biased region" description="Low complexity" evidence="7">
    <location>
        <begin position="1145"/>
        <end position="1157"/>
    </location>
</feature>
<evidence type="ECO:0000256" key="7">
    <source>
        <dbReference type="SAM" id="MobiDB-lite"/>
    </source>
</evidence>
<dbReference type="GO" id="GO:0060090">
    <property type="term" value="F:molecular adaptor activity"/>
    <property type="evidence" value="ECO:0007669"/>
    <property type="project" value="TreeGrafter"/>
</dbReference>
<feature type="domain" description="CCR4-NOT transcription complex subunit 1-like NOT1 connector" evidence="13">
    <location>
        <begin position="1781"/>
        <end position="1966"/>
    </location>
</feature>
<dbReference type="Gene3D" id="1.25.40.800">
    <property type="match status" value="1"/>
</dbReference>
<dbReference type="Pfam" id="PF04054">
    <property type="entry name" value="Not1"/>
    <property type="match status" value="1"/>
</dbReference>
<feature type="compositionally biased region" description="Polar residues" evidence="7">
    <location>
        <begin position="1452"/>
        <end position="1468"/>
    </location>
</feature>
<feature type="region of interest" description="Disordered" evidence="7">
    <location>
        <begin position="870"/>
        <end position="937"/>
    </location>
</feature>
<evidence type="ECO:0000256" key="3">
    <source>
        <dbReference type="ARBA" id="ARBA00023015"/>
    </source>
</evidence>
<dbReference type="Pfam" id="PF16415">
    <property type="entry name" value="CNOT1_CAF1_bind"/>
    <property type="match status" value="1"/>
</dbReference>
<feature type="domain" description="CCR4-Not complex component Not1 C-terminal" evidence="8">
    <location>
        <begin position="2172"/>
        <end position="2532"/>
    </location>
</feature>
<dbReference type="InterPro" id="IPR007196">
    <property type="entry name" value="CCR4-Not_Not1_C"/>
</dbReference>
<keyword evidence="5" id="KW-0539">Nucleus</keyword>
<dbReference type="GO" id="GO:0017148">
    <property type="term" value="P:negative regulation of translation"/>
    <property type="evidence" value="ECO:0007669"/>
    <property type="project" value="InterPro"/>
</dbReference>
<feature type="compositionally biased region" description="Low complexity" evidence="7">
    <location>
        <begin position="701"/>
        <end position="729"/>
    </location>
</feature>
<feature type="region of interest" description="Disordered" evidence="7">
    <location>
        <begin position="700"/>
        <end position="819"/>
    </location>
</feature>
<sequence length="2572" mass="287493">MIQRLVVICGRSTSSMANHAANIILSAFNFCQIDAPAKKFLDEEAALSLFHTILSYATVTQENRSIMEIRGAQRLTAALCDLIAVYTKVMDDIDASKTLTHLCKKLANVYDPLVVLPFISKLAKSRRLRTYLQPLFLGHCEYTSDTWGVSPESAEIYNHIARGNFSTQTLIEIVQTFLEKEVKEVIISSSTDPIKLVQYLITCSNQHNAEIVQALAFMLYSNTKILPTGKTGHIDMDVQEADTITSARLGDPKFTQPVKDALYLSGKETLERRLEIFGPTLLDSVEGFIQELSIAPVQRRIVTNASVAHAMMYMFHYNYEYTEGEDKGKSEFPLLWSGPKFVKCVTAFIEQKQSAHSSDNDTYDWYPDINWVEVIKEFDNEDFLVCRQTLIFLSETFSIIFPEDTDFPISHFTTPWRNWEAQMQLYECMLHNSDAWSIARYPHTTVLTPDLNLKAIPDDTPPAVQLWNCQEFSNYLLTILNMLPQTYSGIKQFFSLGALQTGDVSMLALILSPTQWTTSRQELLRLYLPSFVLKSPNVTPILNMAWNDPNLSKHMRPHILWCLTAMYINDNSQLAKILDVAHDIKPTGLSELLNQPAKYIPFMVDLACLASKRDYLNLEKWIEDKEKIHGEAITVAILQYIHKKYQQAQLVAAVAPKTKATTPGSPSDPLNVLIPFVMKKARKPHRQQFPLLFQVMKENSGRSSSVSSGGHPTVQQTSSAQQQQQSQFAGGAGLPPSGPIPTQQPQQPPSLQQQISQQSIPTSSAPSQQQVHNQQPVPGPIQRPAQFPPQAMFPTQAQAQQQHSHMVGQPLPGASQNSQAGMNLLMNMGQFPSGNNRELLKIVQPAPAPPPSMSPSSQMMRSLIPALTQRQNSNPGWHPAPTPPQQRPSGPPTPQQPMDFRNQIQDFAPQGQHQLQRSGSVSGRSVGSSVQKTGSSGSFSVGAPIAGSAAAVAAAAAAQQPMMEDFSSMTFAEDIQEEANSYFEKIYSVNNAMTVDSLIDLLKRFKASHERRERHVLACVVKNLFEEYRFFHEYPERELRTTAAVYGGIIREDIITNVQFATAVRKVIESLSADSNTMLWTFGIVALQHCRTKLCAYPKVCTMIVNSENFSKFPQLLKDYVNAGVKGELPPEGGRHTPVGVTAQSASNSSTPTPAAAPTNWGAVARAASVDPKNSVTANRSGNVLSYTNVDTLVQATNKDGAEIAQPAEAIVDKISFLFNNLSTTNLIQKKEEVVAMIVEHGEGFTRWLAQYIVMKRVSIEQNFQPLYNQFVTAIDNAYLDQCIKRETFRNIRILLRTDKKTTVASNYSDRQLLKNLGSWLGAITIARNKPILLIDLDLKNLLLEAYYKGQSELLFVVPFISKILTACSKTTLFTPTCAWIRSILRVLAELHNEPDLKINLKFEIEVLCKELNVDLAQLPMDGILKDTEKLCRVPQQLCDVKAMARPEAASPVQSQIRMSGSAEQLSGMSPAIPDQTKPATPQPTETDLQTGAGGAGSQGADAQVVPNVTHFAYHDINVLTYDGLIPHVKIVSHLPLFQLHPHAKHLVRPAMIHAIKELIGPVTERALKIAMTVTESLVRKDFALDPEEQNLKAASFHMMRAMTAGMAMITCRDPLASTMHSNLAQAFSSSLRSSGNTPELKQMIEEASSTITQDNVELSTNFIVKTACEKATQEIEKRLEADYQKRIVAKAEGGSYRDETAAVIHAQLPRAIATQPGPTDKTLMSIYDQFSSRICGFKATAGDDAISNEHGSGSITPVPTLSKEMEIVCQQLQIIIKEVDQTTQAQPHINNSAFQTVCMMREMMQNVINTKDANNLLILVARSTEHLLHAYRLEGSPTKNLLDVEWARRLRDLYIGLMRLLQNYFPLVDLSRRITTAIMQIRSDYKWNMEGIEILFKQNLLQSVLWDQHLAGSMDNGGNMEAVVFAQKFVRGVGGGDMSRIQFLKERFPLTCDQLTKLHQLQSATRTDGNINAGGHHHVNAQQQQAAPVPLPMEPTPMPQASAEAMGQRYDDSEMTSKVEVIMREWISLCYSPTGLRSPQESLAQMIQLMHEQGVLATDEKITQFFRLCVENCVDISVRIMKSEQIANGLPTTMIRHRCYYTLDAFVKLMALMIRHSDNGQSQNKINLLKKLLNIIVGVLHMDHEIRKQDFNAMPYHRILISLFNEITGPDPLKLLEPIAWSILEAFGQTFFALQPRRIPGFAFAWLDIVGHRNVIGRLLANTGIAETVDAVKTAATYTQLIISHLKFLAPFLRNIQLPKSIAILYKGTLRVLLVILHDFPELLCEFHYVICDTIPPNCVQLRNLILSAYPRQMRLPDPFALNFKQVDTIPEMAVEPKSNLNMATIIPESIRVPLDEYLSTRTPVDFLPNLPTLLQTQNQAGTKYNTTVMNALVLYVGIRAIEHLHVRRQRISTLSIAHTSFMDIFQNLAIQLDTEGRYLLFNGIANQLRYPNAHTHYFSCVFLYLFKNSTNDTIQEQITRILFERLVALRPHPWGLLITFIELIKNPTYNFWRYEFTSCAPEIQRLFQNVANTCVPNQGSQLSQSQTDGASGMLGSNSGGANQQQNPTSN</sequence>
<feature type="region of interest" description="Disordered" evidence="7">
    <location>
        <begin position="1128"/>
        <end position="1157"/>
    </location>
</feature>
<feature type="compositionally biased region" description="Low complexity" evidence="7">
    <location>
        <begin position="740"/>
        <end position="770"/>
    </location>
</feature>
<evidence type="ECO:0000313" key="15">
    <source>
        <dbReference type="WBParaSite" id="Csp11.Scaffold629.g14428.t1"/>
    </source>
</evidence>
<dbReference type="FunFam" id="1.25.40.180:FF:000012">
    <property type="entry name" value="Ccr4-Not transcription complex subunit"/>
    <property type="match status" value="1"/>
</dbReference>
<dbReference type="Gene3D" id="1.25.40.180">
    <property type="match status" value="1"/>
</dbReference>
<dbReference type="InterPro" id="IPR032191">
    <property type="entry name" value="CNOT1_CAF1_bind"/>
</dbReference>
<evidence type="ECO:0000259" key="8">
    <source>
        <dbReference type="Pfam" id="PF04054"/>
    </source>
</evidence>
<organism evidence="14 15">
    <name type="scientific">Caenorhabditis tropicalis</name>
    <dbReference type="NCBI Taxonomy" id="1561998"/>
    <lineage>
        <taxon>Eukaryota</taxon>
        <taxon>Metazoa</taxon>
        <taxon>Ecdysozoa</taxon>
        <taxon>Nematoda</taxon>
        <taxon>Chromadorea</taxon>
        <taxon>Rhabditida</taxon>
        <taxon>Rhabditina</taxon>
        <taxon>Rhabditomorpha</taxon>
        <taxon>Rhabditoidea</taxon>
        <taxon>Rhabditidae</taxon>
        <taxon>Peloderinae</taxon>
        <taxon>Caenorhabditis</taxon>
    </lineage>
</organism>
<dbReference type="PANTHER" id="PTHR13162">
    <property type="entry name" value="CCR4-NOT TRANSCRIPTION COMPLEX"/>
    <property type="match status" value="1"/>
</dbReference>
<evidence type="ECO:0000259" key="13">
    <source>
        <dbReference type="Pfam" id="PF25097"/>
    </source>
</evidence>
<dbReference type="Pfam" id="PF12842">
    <property type="entry name" value="DUF3819"/>
    <property type="match status" value="1"/>
</dbReference>
<feature type="domain" description="CCR4-NOT transcription complex subunit 1" evidence="9">
    <location>
        <begin position="1542"/>
        <end position="1688"/>
    </location>
</feature>
<feature type="region of interest" description="Disordered" evidence="7">
    <location>
        <begin position="1450"/>
        <end position="1501"/>
    </location>
</feature>
<dbReference type="FunFam" id="1.25.40.800:FF:000002">
    <property type="entry name" value="CCR4-Not complex component, Not1"/>
    <property type="match status" value="1"/>
</dbReference>
<dbReference type="Pfam" id="PF16418">
    <property type="entry name" value="CNOT1_HEAT"/>
    <property type="match status" value="1"/>
</dbReference>
<dbReference type="InterPro" id="IPR040398">
    <property type="entry name" value="Not1"/>
</dbReference>
<evidence type="ECO:0000256" key="1">
    <source>
        <dbReference type="ARBA" id="ARBA00004123"/>
    </source>
</evidence>
<dbReference type="STRING" id="1561998.A0A1I7U3B8"/>
<reference evidence="15" key="1">
    <citation type="submission" date="2016-11" db="UniProtKB">
        <authorList>
            <consortium name="WormBaseParasite"/>
        </authorList>
    </citation>
    <scope>IDENTIFICATION</scope>
</reference>
<keyword evidence="2" id="KW-0678">Repressor</keyword>
<keyword evidence="4" id="KW-0804">Transcription</keyword>
<feature type="compositionally biased region" description="Pro residues" evidence="7">
    <location>
        <begin position="878"/>
        <end position="895"/>
    </location>
</feature>
<dbReference type="Proteomes" id="UP000095282">
    <property type="component" value="Unplaced"/>
</dbReference>
<evidence type="ECO:0000256" key="5">
    <source>
        <dbReference type="ARBA" id="ARBA00023242"/>
    </source>
</evidence>
<keyword evidence="14" id="KW-1185">Reference proteome</keyword>
<evidence type="ECO:0000259" key="11">
    <source>
        <dbReference type="Pfam" id="PF16417"/>
    </source>
</evidence>
<dbReference type="InterPro" id="IPR038535">
    <property type="entry name" value="CNOT1_TTP_bind_sf"/>
</dbReference>
<feature type="domain" description="CCR4-NOT transcription complex subunit 1 CAF1-binding" evidence="10">
    <location>
        <begin position="1204"/>
        <end position="1430"/>
    </location>
</feature>
<dbReference type="WBParaSite" id="Csp11.Scaffold629.g14428.t1">
    <property type="protein sequence ID" value="Csp11.Scaffold629.g14428.t1"/>
    <property type="gene ID" value="Csp11.Scaffold629.g14428"/>
</dbReference>